<organism evidence="4 5">
    <name type="scientific">Thelohanellus kitauei</name>
    <name type="common">Myxosporean</name>
    <dbReference type="NCBI Taxonomy" id="669202"/>
    <lineage>
        <taxon>Eukaryota</taxon>
        <taxon>Metazoa</taxon>
        <taxon>Cnidaria</taxon>
        <taxon>Myxozoa</taxon>
        <taxon>Myxosporea</taxon>
        <taxon>Bivalvulida</taxon>
        <taxon>Platysporina</taxon>
        <taxon>Myxobolidae</taxon>
        <taxon>Thelohanellus</taxon>
    </lineage>
</organism>
<dbReference type="Gene3D" id="2.60.40.380">
    <property type="entry name" value="Purple acid phosphatase-like, N-terminal"/>
    <property type="match status" value="1"/>
</dbReference>
<keyword evidence="2" id="KW-0964">Secreted</keyword>
<gene>
    <name evidence="4" type="ORF">RF11_00627</name>
</gene>
<dbReference type="Pfam" id="PF16656">
    <property type="entry name" value="Pur_ac_phosph_N"/>
    <property type="match status" value="1"/>
</dbReference>
<dbReference type="Proteomes" id="UP000031668">
    <property type="component" value="Unassembled WGS sequence"/>
</dbReference>
<dbReference type="PANTHER" id="PTHR45778">
    <property type="entry name" value="PURPLE ACID PHOSPHATASE-RELATED"/>
    <property type="match status" value="1"/>
</dbReference>
<dbReference type="GO" id="GO:0003993">
    <property type="term" value="F:acid phosphatase activity"/>
    <property type="evidence" value="ECO:0007669"/>
    <property type="project" value="InterPro"/>
</dbReference>
<dbReference type="InterPro" id="IPR008963">
    <property type="entry name" value="Purple_acid_Pase-like_N"/>
</dbReference>
<protein>
    <submittedName>
        <fullName evidence="4">Putative inactive purple acid phosphatase 27</fullName>
    </submittedName>
</protein>
<keyword evidence="5" id="KW-1185">Reference proteome</keyword>
<dbReference type="GO" id="GO:0005576">
    <property type="term" value="C:extracellular region"/>
    <property type="evidence" value="ECO:0007669"/>
    <property type="project" value="UniProtKB-SubCell"/>
</dbReference>
<dbReference type="SUPFAM" id="SSF49363">
    <property type="entry name" value="Purple acid phosphatase, N-terminal domain"/>
    <property type="match status" value="1"/>
</dbReference>
<feature type="domain" description="Purple acid phosphatase N-terminal" evidence="3">
    <location>
        <begin position="2"/>
        <end position="89"/>
    </location>
</feature>
<evidence type="ECO:0000256" key="1">
    <source>
        <dbReference type="ARBA" id="ARBA00004613"/>
    </source>
</evidence>
<name>A0A0C2J9F0_THEKT</name>
<dbReference type="GO" id="GO:0046872">
    <property type="term" value="F:metal ion binding"/>
    <property type="evidence" value="ECO:0007669"/>
    <property type="project" value="InterPro"/>
</dbReference>
<accession>A0A0C2J9F0</accession>
<evidence type="ECO:0000259" key="3">
    <source>
        <dbReference type="Pfam" id="PF16656"/>
    </source>
</evidence>
<comment type="subcellular location">
    <subcellularLocation>
        <location evidence="1">Secreted</location>
    </subcellularLocation>
</comment>
<dbReference type="PANTHER" id="PTHR45778:SF7">
    <property type="entry name" value="PURPLE ACID PHOSPHATASE"/>
    <property type="match status" value="1"/>
</dbReference>
<proteinExistence type="predicted"/>
<evidence type="ECO:0000256" key="2">
    <source>
        <dbReference type="ARBA" id="ARBA00022525"/>
    </source>
</evidence>
<dbReference type="InterPro" id="IPR015914">
    <property type="entry name" value="PAPs_N"/>
</dbReference>
<sequence length="171" mass="19755">MGIHLSLTNRPDEMRIMWTSALDRQSFVIYWTERNTTQKSYAYTRKYTASDMCGSPANSSGYMDPGFIHDVVLFNLKPNEKYWYYVGTELVMMFFSLRNILECFNLKRGKSFENSQFQTSMIFFGDLSTDKKSGPYQTISGIDSLKDDNLKPDIIVHVGDISYARGKVQKD</sequence>
<dbReference type="AlphaFoldDB" id="A0A0C2J9F0"/>
<reference evidence="4 5" key="1">
    <citation type="journal article" date="2014" name="Genome Biol. Evol.">
        <title>The genome of the myxosporean Thelohanellus kitauei shows adaptations to nutrient acquisition within its fish host.</title>
        <authorList>
            <person name="Yang Y."/>
            <person name="Xiong J."/>
            <person name="Zhou Z."/>
            <person name="Huo F."/>
            <person name="Miao W."/>
            <person name="Ran C."/>
            <person name="Liu Y."/>
            <person name="Zhang J."/>
            <person name="Feng J."/>
            <person name="Wang M."/>
            <person name="Wang M."/>
            <person name="Wang L."/>
            <person name="Yao B."/>
        </authorList>
    </citation>
    <scope>NUCLEOTIDE SEQUENCE [LARGE SCALE GENOMIC DNA]</scope>
    <source>
        <strain evidence="4">Wuqing</strain>
    </source>
</reference>
<dbReference type="OrthoDB" id="10051265at2759"/>
<comment type="caution">
    <text evidence="4">The sequence shown here is derived from an EMBL/GenBank/DDBJ whole genome shotgun (WGS) entry which is preliminary data.</text>
</comment>
<evidence type="ECO:0000313" key="5">
    <source>
        <dbReference type="Proteomes" id="UP000031668"/>
    </source>
</evidence>
<dbReference type="EMBL" id="JWZT01000422">
    <property type="protein sequence ID" value="KII74439.1"/>
    <property type="molecule type" value="Genomic_DNA"/>
</dbReference>
<evidence type="ECO:0000313" key="4">
    <source>
        <dbReference type="EMBL" id="KII74439.1"/>
    </source>
</evidence>